<dbReference type="Proteomes" id="UP001473302">
    <property type="component" value="Unassembled WGS sequence"/>
</dbReference>
<accession>A0ABP9ZCY8</accession>
<feature type="compositionally biased region" description="Polar residues" evidence="2">
    <location>
        <begin position="76"/>
        <end position="92"/>
    </location>
</feature>
<feature type="coiled-coil region" evidence="1">
    <location>
        <begin position="318"/>
        <end position="352"/>
    </location>
</feature>
<name>A0ABP9ZCY8_9FUNG</name>
<comment type="caution">
    <text evidence="3">The sequence shown here is derived from an EMBL/GenBank/DDBJ whole genome shotgun (WGS) entry which is preliminary data.</text>
</comment>
<keyword evidence="1" id="KW-0175">Coiled coil</keyword>
<protein>
    <submittedName>
        <fullName evidence="3">Uncharacterized protein</fullName>
    </submittedName>
</protein>
<keyword evidence="4" id="KW-1185">Reference proteome</keyword>
<feature type="region of interest" description="Disordered" evidence="2">
    <location>
        <begin position="66"/>
        <end position="118"/>
    </location>
</feature>
<reference evidence="3 4" key="1">
    <citation type="submission" date="2024-04" db="EMBL/GenBank/DDBJ databases">
        <title>genome sequences of Mucor flavus KT1a and Helicostylum pulchrum KT1b strains isolated from the surface of a dry-aged beef.</title>
        <authorList>
            <person name="Toyotome T."/>
            <person name="Hosono M."/>
            <person name="Torimaru M."/>
            <person name="Fukuda K."/>
            <person name="Mikami N."/>
        </authorList>
    </citation>
    <scope>NUCLEOTIDE SEQUENCE [LARGE SCALE GENOMIC DNA]</scope>
    <source>
        <strain evidence="3 4">KT1a</strain>
    </source>
</reference>
<proteinExistence type="predicted"/>
<organism evidence="3 4">
    <name type="scientific">Mucor flavus</name>
    <dbReference type="NCBI Taxonomy" id="439312"/>
    <lineage>
        <taxon>Eukaryota</taxon>
        <taxon>Fungi</taxon>
        <taxon>Fungi incertae sedis</taxon>
        <taxon>Mucoromycota</taxon>
        <taxon>Mucoromycotina</taxon>
        <taxon>Mucoromycetes</taxon>
        <taxon>Mucorales</taxon>
        <taxon>Mucorineae</taxon>
        <taxon>Mucoraceae</taxon>
        <taxon>Mucor</taxon>
    </lineage>
</organism>
<feature type="coiled-coil region" evidence="1">
    <location>
        <begin position="234"/>
        <end position="289"/>
    </location>
</feature>
<sequence>MFSKSKRFPEGSHSNKFMKLASFLTFPPPVYFSAGKDYVPGPGEYDLSAEDKNRNKRVGFITQTNRFPDGTVVDPSLSNEGSTTSMSSDTRVSCTSSNDDSSTPSPTRKKLPNILDTSNPQFEKYRNTMQKEMEALQIKSKKLESTIQSLEIEKNDSKSMLITKDLELADLRSKNATLQKTLNRPSKDIQLQKKIDQLKEDISALKVGHENEIQVKNQMIEQLGTESNRSAGIIANFEKEHEALEAQISTLSVQLSESKNNVTKNEIHIDHLQQELNSIKNTNIILMQDLETSRNETQDLKTVNNELMITSQVDKDTINQLESRVLIKEEEVDALLETIQDNNSTIEKLQLKFKQYRHWVDNTIVPYLTLQRKSVQDYHYKELNQLLTELHEAKKFINTQAQHLNGLKSDVHWLTVQNSQLNEIILNMSKDHTEQYTIYKKSHIIDDDISYSVSSSSRSSISYHDDADVNTPLDSNIIVLNDSGFGLLVDEGK</sequence>
<feature type="coiled-coil region" evidence="1">
    <location>
        <begin position="126"/>
        <end position="160"/>
    </location>
</feature>
<evidence type="ECO:0000256" key="1">
    <source>
        <dbReference type="SAM" id="Coils"/>
    </source>
</evidence>
<evidence type="ECO:0000313" key="4">
    <source>
        <dbReference type="Proteomes" id="UP001473302"/>
    </source>
</evidence>
<evidence type="ECO:0000256" key="2">
    <source>
        <dbReference type="SAM" id="MobiDB-lite"/>
    </source>
</evidence>
<gene>
    <name evidence="3" type="ORF">MFLAVUS_010529</name>
</gene>
<dbReference type="EMBL" id="BAABUK010000037">
    <property type="protein sequence ID" value="GAA5816994.1"/>
    <property type="molecule type" value="Genomic_DNA"/>
</dbReference>
<evidence type="ECO:0000313" key="3">
    <source>
        <dbReference type="EMBL" id="GAA5816994.1"/>
    </source>
</evidence>
<feature type="compositionally biased region" description="Low complexity" evidence="2">
    <location>
        <begin position="93"/>
        <end position="106"/>
    </location>
</feature>